<accession>A0A0G1U334</accession>
<comment type="caution">
    <text evidence="3">The sequence shown here is derived from an EMBL/GenBank/DDBJ whole genome shotgun (WGS) entry which is preliminary data.</text>
</comment>
<gene>
    <name evidence="3" type="ORF">UY16_C0006G0001</name>
</gene>
<feature type="region of interest" description="Disordered" evidence="2">
    <location>
        <begin position="869"/>
        <end position="896"/>
    </location>
</feature>
<feature type="region of interest" description="Disordered" evidence="2">
    <location>
        <begin position="1"/>
        <end position="20"/>
    </location>
</feature>
<evidence type="ECO:0000256" key="2">
    <source>
        <dbReference type="SAM" id="MobiDB-lite"/>
    </source>
</evidence>
<dbReference type="Proteomes" id="UP000034739">
    <property type="component" value="Unassembled WGS sequence"/>
</dbReference>
<reference evidence="3 4" key="1">
    <citation type="journal article" date="2015" name="Nature">
        <title>rRNA introns, odd ribosomes, and small enigmatic genomes across a large radiation of phyla.</title>
        <authorList>
            <person name="Brown C.T."/>
            <person name="Hug L.A."/>
            <person name="Thomas B.C."/>
            <person name="Sharon I."/>
            <person name="Castelle C.J."/>
            <person name="Singh A."/>
            <person name="Wilkins M.J."/>
            <person name="Williams K.H."/>
            <person name="Banfield J.F."/>
        </authorList>
    </citation>
    <scope>NUCLEOTIDE SEQUENCE [LARGE SCALE GENOMIC DNA]</scope>
</reference>
<proteinExistence type="predicted"/>
<evidence type="ECO:0000313" key="4">
    <source>
        <dbReference type="Proteomes" id="UP000034739"/>
    </source>
</evidence>
<feature type="non-terminal residue" evidence="3">
    <location>
        <position position="1"/>
    </location>
</feature>
<evidence type="ECO:0000256" key="1">
    <source>
        <dbReference type="SAM" id="Coils"/>
    </source>
</evidence>
<evidence type="ECO:0000313" key="3">
    <source>
        <dbReference type="EMBL" id="KKU88486.1"/>
    </source>
</evidence>
<feature type="region of interest" description="Disordered" evidence="2">
    <location>
        <begin position="1240"/>
        <end position="1269"/>
    </location>
</feature>
<sequence>KVRQEELGRGGGGEVEDGDQQINPIQSVITSAQEISLSQESPRTFVSRLVAWMRGRFSTDRTFSNREKLASLQAKRITTFPPFPTLYTVTLSDNTRNVFKVFEKQPLNDPRELFGNSLQAWGFVGAHREELASEMADILNLSDIFGYNPVPTAVRRTEVINAKEWAGVLTPFINKASEADFSFGTSIDSRQKQAIMWFDFLLGNTDRDWRNILLVPNPNDRKRPQVYLIDHAAAFAPGIDGYDSSNVLRLSPSEEINSEIFDHFKTILSDKEKIQEIAGRFDRAIVQATDPVTRALLQEAKDGFMRRVEILLKTTNAFPQPVETSWKDANIGVVNAFTALFYPEFARQSPDEQQKQYDLRTVLVREAGIRLGEGDDKRSVDEIVSEINSKLRYGLVVTEAQKTDLNRSKSSYINLLLEVQKEELGTGGGGGTVFGAGLGGFGQLLGAVLDVGSDVTGFFAELIGPETTVGRRLESLSRSLFRQSVAMNPPFVGLSAGKTSTVEPPAWYLEVLPSDQKQSTEADMPEIDGSRFGDRKEDVESSARVLRSFLAAPLIQDYFERDGSKTERGTRLYWLEQMYQKLKRDRGEAAAEGFYQWYRSNRFNRETLDPVLPAVLKLEGVLSIELIERSKELAARLGEYDELPISDRFRVVFDTTKLVRDALRYLATGQFPPAKPGDVTLVREQFYKELQQKVVQAFVTRPVQHSNPLFGQTDEQMRQSQKIADEYIGLPDNAVIHISGTTGPGEVFIDDSHDYPTLLRMALLVVEYPERFIEDVIQKTLEHEFDHAVPGLGQEGVKIRYGIEFSKDPDTGATLITPMVKPVGDISVGLYKDMISAPKVLSFSDRAGLGLPFGPQEPTKPEVVVREPIKPPAESTQPSLEESGDTGSGGEVEEGAQSPQSLFIDSLITALNGIDLPDAANGVSRLEQLQTRTHPFKGNPLRGNRELGLTDETIAAKENRSIVVEAMDYVEAYWSALRTIQPLLANNNEQVAVQVQQKIETLEKELDGMNKFLQETKVNSSGATSPADYQFLTSYGYIPEVRNQGNLAEEVANRMEEIFTYQWGGKELGCREGACGFGSARTLDELQKRGVHGELYQVVELQIAAAGDKNIPSGSPYHGVAIYYVNDPNDQHFGEFIWSDHTFKQFVNEQGVIQGSGIQIDDPDDPRAATARELLEKHYIALTPEKLRLILSLFRKPNSPVDPAADLSILSPNYTTFYETSMSPEWIVDLDAYLGQETREDAQPSVQDALREDSGQAVQAPATQKSPEEINIGLGDPIMQQKLVEAVEQASVELQGTLGEVADLKLPIMPRHFLVLRASTMPRNFRTQHIRFIAL</sequence>
<keyword evidence="1" id="KW-0175">Coiled coil</keyword>
<organism evidence="3 4">
    <name type="scientific">Candidatus Gottesmanbacteria bacterium GW2011_GWA2_47_9</name>
    <dbReference type="NCBI Taxonomy" id="1618445"/>
    <lineage>
        <taxon>Bacteria</taxon>
        <taxon>Candidatus Gottesmaniibacteriota</taxon>
    </lineage>
</organism>
<protein>
    <submittedName>
        <fullName evidence="3">Uncharacterized protein</fullName>
    </submittedName>
</protein>
<feature type="coiled-coil region" evidence="1">
    <location>
        <begin position="985"/>
        <end position="1019"/>
    </location>
</feature>
<dbReference type="EMBL" id="LCOY01000006">
    <property type="protein sequence ID" value="KKU88486.1"/>
    <property type="molecule type" value="Genomic_DNA"/>
</dbReference>
<name>A0A0G1U334_9BACT</name>